<comment type="caution">
    <text evidence="3">The sequence shown here is derived from an EMBL/GenBank/DDBJ whole genome shotgun (WGS) entry which is preliminary data.</text>
</comment>
<proteinExistence type="inferred from homology"/>
<dbReference type="InterPro" id="IPR000468">
    <property type="entry name" value="Barstar"/>
</dbReference>
<dbReference type="EMBL" id="PYAG01000009">
    <property type="protein sequence ID" value="RAO35927.1"/>
    <property type="molecule type" value="Genomic_DNA"/>
</dbReference>
<sequence>MAAFDPADELGQDLGFRLLMNTSVTLFWRRAILDETTAWLTTHGYQVTHLDASHWATERDLHRDIAAALNFPDYYGHNLDALNDCMRDVVSQDYGWAPDTTGLAVVFSGYDSFVACCPRAAQIVLDIMADQSRSAALFGHRLICLVQSNDPRIRFEPVGATSVDWNDAEWFDSKRRTD</sequence>
<evidence type="ECO:0000313" key="4">
    <source>
        <dbReference type="Proteomes" id="UP000249419"/>
    </source>
</evidence>
<comment type="similarity">
    <text evidence="1">Belongs to the barstar family.</text>
</comment>
<feature type="domain" description="Barstar (barnase inhibitor)" evidence="2">
    <location>
        <begin position="46"/>
        <end position="146"/>
    </location>
</feature>
<name>A0A328NTG9_9ACTN</name>
<dbReference type="Gene3D" id="3.30.370.10">
    <property type="entry name" value="Barstar-like"/>
    <property type="match status" value="1"/>
</dbReference>
<organism evidence="3 4">
    <name type="scientific">Micromonospora saelicesensis</name>
    <dbReference type="NCBI Taxonomy" id="285676"/>
    <lineage>
        <taxon>Bacteria</taxon>
        <taxon>Bacillati</taxon>
        <taxon>Actinomycetota</taxon>
        <taxon>Actinomycetes</taxon>
        <taxon>Micromonosporales</taxon>
        <taxon>Micromonosporaceae</taxon>
        <taxon>Micromonospora</taxon>
    </lineage>
</organism>
<evidence type="ECO:0000259" key="2">
    <source>
        <dbReference type="Pfam" id="PF01337"/>
    </source>
</evidence>
<accession>A0A328NTG9</accession>
<dbReference type="Pfam" id="PF01337">
    <property type="entry name" value="Barstar"/>
    <property type="match status" value="1"/>
</dbReference>
<dbReference type="Proteomes" id="UP000249419">
    <property type="component" value="Unassembled WGS sequence"/>
</dbReference>
<dbReference type="AlphaFoldDB" id="A0A328NTG9"/>
<protein>
    <recommendedName>
        <fullName evidence="2">Barstar (barnase inhibitor) domain-containing protein</fullName>
    </recommendedName>
</protein>
<evidence type="ECO:0000256" key="1">
    <source>
        <dbReference type="ARBA" id="ARBA00006845"/>
    </source>
</evidence>
<dbReference type="RefSeq" id="WP_112675927.1">
    <property type="nucleotide sequence ID" value="NZ_PYAG01000009.1"/>
</dbReference>
<evidence type="ECO:0000313" key="3">
    <source>
        <dbReference type="EMBL" id="RAO35927.1"/>
    </source>
</evidence>
<reference evidence="3 4" key="1">
    <citation type="submission" date="2018-03" db="EMBL/GenBank/DDBJ databases">
        <title>Defining the species Micromonospora saelicesensis and Micromonospora noduli under the framework of genomics.</title>
        <authorList>
            <person name="Riesco R."/>
            <person name="Trujillo M.E."/>
        </authorList>
    </citation>
    <scope>NUCLEOTIDE SEQUENCE [LARGE SCALE GENOMIC DNA]</scope>
    <source>
        <strain evidence="3 4">PSN13</strain>
    </source>
</reference>
<gene>
    <name evidence="3" type="ORF">PSN13_02351</name>
</gene>
<dbReference type="InterPro" id="IPR035905">
    <property type="entry name" value="Barstar-like_sf"/>
</dbReference>
<dbReference type="SUPFAM" id="SSF52038">
    <property type="entry name" value="Barstar-related"/>
    <property type="match status" value="1"/>
</dbReference>